<dbReference type="RefSeq" id="WP_068140325.1">
    <property type="nucleotide sequence ID" value="NZ_AP014924.1"/>
</dbReference>
<dbReference type="Pfam" id="PF01479">
    <property type="entry name" value="S4"/>
    <property type="match status" value="1"/>
</dbReference>
<dbReference type="HAMAP" id="MF_01306_B">
    <property type="entry name" value="Ribosomal_uS4_B"/>
    <property type="match status" value="1"/>
</dbReference>
<comment type="function">
    <text evidence="1 9">One of the primary rRNA binding proteins, it binds directly to 16S rRNA where it nucleates assembly of the body of the 30S subunit.</text>
</comment>
<dbReference type="STRING" id="1555112.LIP_3245"/>
<dbReference type="PROSITE" id="PS00632">
    <property type="entry name" value="RIBOSOMAL_S4"/>
    <property type="match status" value="1"/>
</dbReference>
<evidence type="ECO:0000256" key="3">
    <source>
        <dbReference type="ARBA" id="ARBA00022730"/>
    </source>
</evidence>
<dbReference type="FunFam" id="1.10.1050.10:FF:000001">
    <property type="entry name" value="30S ribosomal protein S4"/>
    <property type="match status" value="1"/>
</dbReference>
<dbReference type="Gene3D" id="3.10.290.10">
    <property type="entry name" value="RNA-binding S4 domain"/>
    <property type="match status" value="1"/>
</dbReference>
<feature type="domain" description="Small ribosomal subunit protein uS4 N-terminal" evidence="12">
    <location>
        <begin position="3"/>
        <end position="97"/>
    </location>
</feature>
<dbReference type="GO" id="GO:0006412">
    <property type="term" value="P:translation"/>
    <property type="evidence" value="ECO:0007669"/>
    <property type="project" value="UniProtKB-UniRule"/>
</dbReference>
<evidence type="ECO:0000256" key="6">
    <source>
        <dbReference type="ARBA" id="ARBA00023274"/>
    </source>
</evidence>
<feature type="domain" description="RNA-binding S4" evidence="11">
    <location>
        <begin position="98"/>
        <end position="162"/>
    </location>
</feature>
<proteinExistence type="inferred from homology"/>
<keyword evidence="14" id="KW-1185">Reference proteome</keyword>
<evidence type="ECO:0000256" key="7">
    <source>
        <dbReference type="ARBA" id="ARBA00025813"/>
    </source>
</evidence>
<dbReference type="InterPro" id="IPR001912">
    <property type="entry name" value="Ribosomal_uS4_N"/>
</dbReference>
<evidence type="ECO:0000256" key="8">
    <source>
        <dbReference type="ARBA" id="ARBA00035254"/>
    </source>
</evidence>
<keyword evidence="4 9" id="KW-0694">RNA-binding</keyword>
<evidence type="ECO:0000256" key="9">
    <source>
        <dbReference type="HAMAP-Rule" id="MF_01306"/>
    </source>
</evidence>
<dbReference type="FunFam" id="3.10.290.10:FF:000001">
    <property type="entry name" value="30S ribosomal protein S4"/>
    <property type="match status" value="1"/>
</dbReference>
<evidence type="ECO:0000256" key="1">
    <source>
        <dbReference type="ARBA" id="ARBA00003866"/>
    </source>
</evidence>
<reference evidence="14" key="1">
    <citation type="submission" date="2015-07" db="EMBL/GenBank/DDBJ databases">
        <title>Complete genome sequence and phylogenetic analysis of Limnochorda pilosa.</title>
        <authorList>
            <person name="Watanabe M."/>
            <person name="Kojima H."/>
            <person name="Fukui M."/>
        </authorList>
    </citation>
    <scope>NUCLEOTIDE SEQUENCE [LARGE SCALE GENOMIC DNA]</scope>
    <source>
        <strain evidence="14">HC45</strain>
    </source>
</reference>
<dbReference type="NCBIfam" id="NF003717">
    <property type="entry name" value="PRK05327.1"/>
    <property type="match status" value="1"/>
</dbReference>
<dbReference type="CDD" id="cd00165">
    <property type="entry name" value="S4"/>
    <property type="match status" value="1"/>
</dbReference>
<evidence type="ECO:0000256" key="2">
    <source>
        <dbReference type="ARBA" id="ARBA00007465"/>
    </source>
</evidence>
<dbReference type="Proteomes" id="UP000065807">
    <property type="component" value="Chromosome"/>
</dbReference>
<name>A0A0K2SPW7_LIMPI</name>
<evidence type="ECO:0000313" key="14">
    <source>
        <dbReference type="Proteomes" id="UP000065807"/>
    </source>
</evidence>
<dbReference type="SMART" id="SM00363">
    <property type="entry name" value="S4"/>
    <property type="match status" value="1"/>
</dbReference>
<dbReference type="GO" id="GO:0019843">
    <property type="term" value="F:rRNA binding"/>
    <property type="evidence" value="ECO:0007669"/>
    <property type="project" value="UniProtKB-UniRule"/>
</dbReference>
<evidence type="ECO:0000259" key="11">
    <source>
        <dbReference type="SMART" id="SM00363"/>
    </source>
</evidence>
<dbReference type="KEGG" id="lpil:LIP_3245"/>
<keyword evidence="3 9" id="KW-0699">rRNA-binding</keyword>
<dbReference type="OrthoDB" id="9803672at2"/>
<keyword evidence="5 9" id="KW-0689">Ribosomal protein</keyword>
<gene>
    <name evidence="9" type="primary">rpsD</name>
    <name evidence="13" type="ORF">LIP_3245</name>
</gene>
<dbReference type="Pfam" id="PF00163">
    <property type="entry name" value="Ribosomal_S4"/>
    <property type="match status" value="1"/>
</dbReference>
<evidence type="ECO:0000313" key="13">
    <source>
        <dbReference type="EMBL" id="BAS29062.1"/>
    </source>
</evidence>
<dbReference type="GO" id="GO:0003735">
    <property type="term" value="F:structural constituent of ribosome"/>
    <property type="evidence" value="ECO:0007669"/>
    <property type="project" value="InterPro"/>
</dbReference>
<dbReference type="PANTHER" id="PTHR11831">
    <property type="entry name" value="30S 40S RIBOSOMAL PROTEIN"/>
    <property type="match status" value="1"/>
</dbReference>
<dbReference type="GO" id="GO:0015935">
    <property type="term" value="C:small ribosomal subunit"/>
    <property type="evidence" value="ECO:0007669"/>
    <property type="project" value="InterPro"/>
</dbReference>
<sequence length="208" mass="23901">MARYTGPVCRLCRRAGEKLYLKGDKCYTDKCPVDRRSYPPGQHGQGRRKLSEHALHLQEKQNLRRIYGVLERQFERYYEMAAKKKGVTGEILIQLLERRLDNVVFRLGFGSSRAQARQLVMHGHVAVNGRKVDVPSYLVRAGDVVSIREKSRELDLVQANVQAAQQRGVPGWLSLSPETMSGEVLQLPRRDQIDLDVQEHLVVEYYSR</sequence>
<evidence type="ECO:0000256" key="10">
    <source>
        <dbReference type="RuleBase" id="RU003699"/>
    </source>
</evidence>
<dbReference type="Gene3D" id="1.10.1050.10">
    <property type="entry name" value="Ribosomal Protein S4 Delta 41, Chain A, domain 1"/>
    <property type="match status" value="1"/>
</dbReference>
<dbReference type="PROSITE" id="PS50889">
    <property type="entry name" value="S4"/>
    <property type="match status" value="1"/>
</dbReference>
<dbReference type="PATRIC" id="fig|1555112.3.peg.3283"/>
<dbReference type="InterPro" id="IPR022801">
    <property type="entry name" value="Ribosomal_uS4"/>
</dbReference>
<reference evidence="14" key="2">
    <citation type="journal article" date="2016" name="Int. J. Syst. Evol. Microbiol.">
        <title>Complete genome sequence and cell structure of Limnochorda pilosa, a Gram-negative spore-former within the phylum Firmicutes.</title>
        <authorList>
            <person name="Watanabe M."/>
            <person name="Kojima H."/>
            <person name="Fukui M."/>
        </authorList>
    </citation>
    <scope>NUCLEOTIDE SEQUENCE [LARGE SCALE GENOMIC DNA]</scope>
    <source>
        <strain evidence="14">HC45</strain>
    </source>
</reference>
<dbReference type="EMBL" id="AP014924">
    <property type="protein sequence ID" value="BAS29062.1"/>
    <property type="molecule type" value="Genomic_DNA"/>
</dbReference>
<dbReference type="SMART" id="SM01390">
    <property type="entry name" value="Ribosomal_S4"/>
    <property type="match status" value="1"/>
</dbReference>
<dbReference type="InterPro" id="IPR036986">
    <property type="entry name" value="S4_RNA-bd_sf"/>
</dbReference>
<evidence type="ECO:0000256" key="4">
    <source>
        <dbReference type="ARBA" id="ARBA00022884"/>
    </source>
</evidence>
<comment type="subunit">
    <text evidence="7 9">Part of the 30S ribosomal subunit. Contacts protein S5. The interaction surface between S4 and S5 is involved in control of translational fidelity.</text>
</comment>
<dbReference type="PANTHER" id="PTHR11831:SF4">
    <property type="entry name" value="SMALL RIBOSOMAL SUBUNIT PROTEIN US4M"/>
    <property type="match status" value="1"/>
</dbReference>
<evidence type="ECO:0000256" key="5">
    <source>
        <dbReference type="ARBA" id="ARBA00022980"/>
    </source>
</evidence>
<comment type="function">
    <text evidence="9">With S5 and S12 plays an important role in translational accuracy.</text>
</comment>
<accession>A0A0K2SPW7</accession>
<dbReference type="NCBIfam" id="TIGR01017">
    <property type="entry name" value="rpsD_bact"/>
    <property type="match status" value="1"/>
</dbReference>
<protein>
    <recommendedName>
        <fullName evidence="8 9">Small ribosomal subunit protein uS4</fullName>
    </recommendedName>
</protein>
<comment type="similarity">
    <text evidence="2 9 10">Belongs to the universal ribosomal protein uS4 family.</text>
</comment>
<evidence type="ECO:0000259" key="12">
    <source>
        <dbReference type="SMART" id="SM01390"/>
    </source>
</evidence>
<dbReference type="AlphaFoldDB" id="A0A0K2SPW7"/>
<dbReference type="InterPro" id="IPR002942">
    <property type="entry name" value="S4_RNA-bd"/>
</dbReference>
<dbReference type="GO" id="GO:0042274">
    <property type="term" value="P:ribosomal small subunit biogenesis"/>
    <property type="evidence" value="ECO:0007669"/>
    <property type="project" value="TreeGrafter"/>
</dbReference>
<dbReference type="InterPro" id="IPR018079">
    <property type="entry name" value="Ribosomal_uS4_CS"/>
</dbReference>
<organism evidence="13 14">
    <name type="scientific">Limnochorda pilosa</name>
    <dbReference type="NCBI Taxonomy" id="1555112"/>
    <lineage>
        <taxon>Bacteria</taxon>
        <taxon>Bacillati</taxon>
        <taxon>Bacillota</taxon>
        <taxon>Limnochordia</taxon>
        <taxon>Limnochordales</taxon>
        <taxon>Limnochordaceae</taxon>
        <taxon>Limnochorda</taxon>
    </lineage>
</organism>
<dbReference type="InterPro" id="IPR005709">
    <property type="entry name" value="Ribosomal_uS4_bac-type"/>
</dbReference>
<keyword evidence="6 9" id="KW-0687">Ribonucleoprotein</keyword>
<dbReference type="SUPFAM" id="SSF55174">
    <property type="entry name" value="Alpha-L RNA-binding motif"/>
    <property type="match status" value="1"/>
</dbReference>